<dbReference type="EMBL" id="ML769482">
    <property type="protein sequence ID" value="KAE9398467.1"/>
    <property type="molecule type" value="Genomic_DNA"/>
</dbReference>
<evidence type="ECO:0000313" key="2">
    <source>
        <dbReference type="Proteomes" id="UP000799118"/>
    </source>
</evidence>
<keyword evidence="2" id="KW-1185">Reference proteome</keyword>
<protein>
    <recommendedName>
        <fullName evidence="3">Restriction endonuclease domain-containing protein</fullName>
    </recommendedName>
</protein>
<sequence length="268" mass="29969">MAPIIGNESLALQNGVQHVLEELKLEGFFLAKSPTLPSSTFLWIHNVTWATFVEFKRQFDSELEISKSLRISFLKDKLFVQSMPTLAHETGHRRLSKYIDTALIPLDPARQGGIDDVGSASFLQPNLASMEGDTVFVADTQPLSPRLVIEVGDSQSYESLKLKADGWFEYFPTVQAVIIVRLYDSLEEEEEVNKKEVVHRALGACSWGQNPIQQDDYNPSHSCNNGSRDSCGMATTPTFPGVDSRWTEQHNHFSCSNAEVLRSSLPLH</sequence>
<dbReference type="Proteomes" id="UP000799118">
    <property type="component" value="Unassembled WGS sequence"/>
</dbReference>
<evidence type="ECO:0000313" key="1">
    <source>
        <dbReference type="EMBL" id="KAE9398467.1"/>
    </source>
</evidence>
<evidence type="ECO:0008006" key="3">
    <source>
        <dbReference type="Google" id="ProtNLM"/>
    </source>
</evidence>
<organism evidence="1 2">
    <name type="scientific">Gymnopus androsaceus JB14</name>
    <dbReference type="NCBI Taxonomy" id="1447944"/>
    <lineage>
        <taxon>Eukaryota</taxon>
        <taxon>Fungi</taxon>
        <taxon>Dikarya</taxon>
        <taxon>Basidiomycota</taxon>
        <taxon>Agaricomycotina</taxon>
        <taxon>Agaricomycetes</taxon>
        <taxon>Agaricomycetidae</taxon>
        <taxon>Agaricales</taxon>
        <taxon>Marasmiineae</taxon>
        <taxon>Omphalotaceae</taxon>
        <taxon>Gymnopus</taxon>
    </lineage>
</organism>
<reference evidence="1" key="1">
    <citation type="journal article" date="2019" name="Environ. Microbiol.">
        <title>Fungal ecological strategies reflected in gene transcription - a case study of two litter decomposers.</title>
        <authorList>
            <person name="Barbi F."/>
            <person name="Kohler A."/>
            <person name="Barry K."/>
            <person name="Baskaran P."/>
            <person name="Daum C."/>
            <person name="Fauchery L."/>
            <person name="Ihrmark K."/>
            <person name="Kuo A."/>
            <person name="LaButti K."/>
            <person name="Lipzen A."/>
            <person name="Morin E."/>
            <person name="Grigoriev I.V."/>
            <person name="Henrissat B."/>
            <person name="Lindahl B."/>
            <person name="Martin F."/>
        </authorList>
    </citation>
    <scope>NUCLEOTIDE SEQUENCE</scope>
    <source>
        <strain evidence="1">JB14</strain>
    </source>
</reference>
<dbReference type="AlphaFoldDB" id="A0A6A4HN81"/>
<accession>A0A6A4HN81</accession>
<proteinExistence type="predicted"/>
<gene>
    <name evidence="1" type="ORF">BT96DRAFT_1020122</name>
</gene>
<dbReference type="OrthoDB" id="76567at2759"/>
<name>A0A6A4HN81_9AGAR</name>